<sequence length="112" mass="12378">MSTTGRLAWFMRDEWLLLSMSMDWLFETEIRDGRGGVAAFLRNVADRLENGTVEFSDGDEDVSLPVPENLELAVRVARGGDADSDASDADRPTGPDDSQRVQLELSWDANAT</sequence>
<keyword evidence="4" id="KW-1185">Reference proteome</keyword>
<proteinExistence type="predicted"/>
<feature type="region of interest" description="Disordered" evidence="1">
    <location>
        <begin position="78"/>
        <end position="112"/>
    </location>
</feature>
<feature type="compositionally biased region" description="Basic and acidic residues" evidence="1">
    <location>
        <begin position="88"/>
        <end position="99"/>
    </location>
</feature>
<organism evidence="3 4">
    <name type="scientific">Haloferax marisrubri</name>
    <dbReference type="NCBI Taxonomy" id="1544719"/>
    <lineage>
        <taxon>Archaea</taxon>
        <taxon>Methanobacteriati</taxon>
        <taxon>Methanobacteriota</taxon>
        <taxon>Stenosarchaea group</taxon>
        <taxon>Halobacteria</taxon>
        <taxon>Halobacteriales</taxon>
        <taxon>Haloferacaceae</taxon>
        <taxon>Haloferax</taxon>
    </lineage>
</organism>
<dbReference type="Proteomes" id="UP000053621">
    <property type="component" value="Unassembled WGS sequence"/>
</dbReference>
<evidence type="ECO:0000313" key="3">
    <source>
        <dbReference type="EMBL" id="POG56374.1"/>
    </source>
</evidence>
<feature type="domain" description="Amphi-Trp" evidence="2">
    <location>
        <begin position="20"/>
        <end position="109"/>
    </location>
</feature>
<protein>
    <recommendedName>
        <fullName evidence="2">Amphi-Trp domain-containing protein</fullName>
    </recommendedName>
</protein>
<evidence type="ECO:0000259" key="2">
    <source>
        <dbReference type="Pfam" id="PF20068"/>
    </source>
</evidence>
<evidence type="ECO:0000256" key="1">
    <source>
        <dbReference type="SAM" id="MobiDB-lite"/>
    </source>
</evidence>
<dbReference type="EMBL" id="LOPW02000005">
    <property type="protein sequence ID" value="POG56374.1"/>
    <property type="molecule type" value="Genomic_DNA"/>
</dbReference>
<dbReference type="InterPro" id="IPR027598">
    <property type="entry name" value="Amphi-Trp_dom"/>
</dbReference>
<gene>
    <name evidence="3" type="ORF">AUR65_004740</name>
</gene>
<dbReference type="Pfam" id="PF20068">
    <property type="entry name" value="Amphi-Trp"/>
    <property type="match status" value="1"/>
</dbReference>
<dbReference type="NCBIfam" id="TIGR04354">
    <property type="entry name" value="amphi-Trp"/>
    <property type="match status" value="1"/>
</dbReference>
<dbReference type="AlphaFoldDB" id="A0A2P4NT90"/>
<comment type="caution">
    <text evidence="3">The sequence shown here is derived from an EMBL/GenBank/DDBJ whole genome shotgun (WGS) entry which is preliminary data.</text>
</comment>
<accession>A0A2P4NT90</accession>
<name>A0A2P4NT90_9EURY</name>
<reference evidence="3" key="1">
    <citation type="submission" date="2017-08" db="EMBL/GenBank/DDBJ databases">
        <title>Haloferax marisrubri sp. nov., isolated from the Discovery deep brine-seawater interface in the Red Sea.</title>
        <authorList>
            <person name="Zhang G."/>
            <person name="Stingl U."/>
        </authorList>
    </citation>
    <scope>NUCLEOTIDE SEQUENCE [LARGE SCALE GENOMIC DNA]</scope>
    <source>
        <strain evidence="3">SB3</strain>
    </source>
</reference>
<evidence type="ECO:0000313" key="4">
    <source>
        <dbReference type="Proteomes" id="UP000053621"/>
    </source>
</evidence>